<dbReference type="OrthoDB" id="65716at2759"/>
<organism evidence="10 11">
    <name type="scientific">Puccinia striiformis f. sp. tritici PST-78</name>
    <dbReference type="NCBI Taxonomy" id="1165861"/>
    <lineage>
        <taxon>Eukaryota</taxon>
        <taxon>Fungi</taxon>
        <taxon>Dikarya</taxon>
        <taxon>Basidiomycota</taxon>
        <taxon>Pucciniomycotina</taxon>
        <taxon>Pucciniomycetes</taxon>
        <taxon>Pucciniales</taxon>
        <taxon>Pucciniaceae</taxon>
        <taxon>Puccinia</taxon>
    </lineage>
</organism>
<dbReference type="GO" id="GO:0000977">
    <property type="term" value="F:RNA polymerase II transcription regulatory region sequence-specific DNA binding"/>
    <property type="evidence" value="ECO:0007669"/>
    <property type="project" value="TreeGrafter"/>
</dbReference>
<evidence type="ECO:0000256" key="7">
    <source>
        <dbReference type="ARBA" id="ARBA00023242"/>
    </source>
</evidence>
<comment type="subcellular location">
    <subcellularLocation>
        <location evidence="1">Nucleus</location>
    </subcellularLocation>
</comment>
<evidence type="ECO:0000256" key="8">
    <source>
        <dbReference type="SAM" id="MobiDB-lite"/>
    </source>
</evidence>
<dbReference type="STRING" id="1165861.A0A0L0VID2"/>
<keyword evidence="5" id="KW-0238">DNA-binding</keyword>
<dbReference type="CDD" id="cd00067">
    <property type="entry name" value="GAL4"/>
    <property type="match status" value="1"/>
</dbReference>
<evidence type="ECO:0000313" key="11">
    <source>
        <dbReference type="Proteomes" id="UP000054564"/>
    </source>
</evidence>
<dbReference type="AlphaFoldDB" id="A0A0L0VID2"/>
<evidence type="ECO:0000256" key="2">
    <source>
        <dbReference type="ARBA" id="ARBA00022723"/>
    </source>
</evidence>
<dbReference type="GO" id="GO:0008270">
    <property type="term" value="F:zinc ion binding"/>
    <property type="evidence" value="ECO:0007669"/>
    <property type="project" value="InterPro"/>
</dbReference>
<dbReference type="Proteomes" id="UP000054564">
    <property type="component" value="Unassembled WGS sequence"/>
</dbReference>
<feature type="region of interest" description="Disordered" evidence="8">
    <location>
        <begin position="1"/>
        <end position="30"/>
    </location>
</feature>
<dbReference type="PROSITE" id="PS00463">
    <property type="entry name" value="ZN2_CY6_FUNGAL_1"/>
    <property type="match status" value="1"/>
</dbReference>
<dbReference type="InterPro" id="IPR036864">
    <property type="entry name" value="Zn2-C6_fun-type_DNA-bd_sf"/>
</dbReference>
<name>A0A0L0VID2_9BASI</name>
<evidence type="ECO:0000256" key="3">
    <source>
        <dbReference type="ARBA" id="ARBA00022833"/>
    </source>
</evidence>
<dbReference type="InterPro" id="IPR001138">
    <property type="entry name" value="Zn2Cys6_DnaBD"/>
</dbReference>
<keyword evidence="2" id="KW-0479">Metal-binding</keyword>
<dbReference type="PROSITE" id="PS50048">
    <property type="entry name" value="ZN2_CY6_FUNGAL_2"/>
    <property type="match status" value="1"/>
</dbReference>
<evidence type="ECO:0000256" key="5">
    <source>
        <dbReference type="ARBA" id="ARBA00023125"/>
    </source>
</evidence>
<dbReference type="Gene3D" id="4.10.240.10">
    <property type="entry name" value="Zn(2)-C6 fungal-type DNA-binding domain"/>
    <property type="match status" value="1"/>
</dbReference>
<keyword evidence="3" id="KW-0862">Zinc</keyword>
<dbReference type="PANTHER" id="PTHR31986">
    <property type="entry name" value="REGULATOR OF DRUG SENSITIVITY 2"/>
    <property type="match status" value="1"/>
</dbReference>
<evidence type="ECO:0000256" key="1">
    <source>
        <dbReference type="ARBA" id="ARBA00004123"/>
    </source>
</evidence>
<dbReference type="SUPFAM" id="SSF57701">
    <property type="entry name" value="Zn2/Cys6 DNA-binding domain"/>
    <property type="match status" value="1"/>
</dbReference>
<proteinExistence type="predicted"/>
<dbReference type="GO" id="GO:0005634">
    <property type="term" value="C:nucleus"/>
    <property type="evidence" value="ECO:0007669"/>
    <property type="project" value="UniProtKB-SubCell"/>
</dbReference>
<feature type="domain" description="Zn(2)-C6 fungal-type" evidence="9">
    <location>
        <begin position="36"/>
        <end position="65"/>
    </location>
</feature>
<evidence type="ECO:0000256" key="6">
    <source>
        <dbReference type="ARBA" id="ARBA00023163"/>
    </source>
</evidence>
<evidence type="ECO:0000259" key="9">
    <source>
        <dbReference type="PROSITE" id="PS50048"/>
    </source>
</evidence>
<comment type="caution">
    <text evidence="10">The sequence shown here is derived from an EMBL/GenBank/DDBJ whole genome shotgun (WGS) entry which is preliminary data.</text>
</comment>
<keyword evidence="4" id="KW-0805">Transcription regulation</keyword>
<feature type="region of interest" description="Disordered" evidence="8">
    <location>
        <begin position="414"/>
        <end position="473"/>
    </location>
</feature>
<protein>
    <recommendedName>
        <fullName evidence="9">Zn(2)-C6 fungal-type domain-containing protein</fullName>
    </recommendedName>
</protein>
<dbReference type="PANTHER" id="PTHR31986:SF7">
    <property type="entry name" value="REGULATOR OF DRUG SENSITIVITY 2"/>
    <property type="match status" value="1"/>
</dbReference>
<feature type="region of interest" description="Disordered" evidence="8">
    <location>
        <begin position="82"/>
        <end position="128"/>
    </location>
</feature>
<keyword evidence="6" id="KW-0804">Transcription</keyword>
<dbReference type="EMBL" id="AJIL01000050">
    <property type="protein sequence ID" value="KNE99040.1"/>
    <property type="molecule type" value="Genomic_DNA"/>
</dbReference>
<dbReference type="GO" id="GO:0000981">
    <property type="term" value="F:DNA-binding transcription factor activity, RNA polymerase II-specific"/>
    <property type="evidence" value="ECO:0007669"/>
    <property type="project" value="InterPro"/>
</dbReference>
<gene>
    <name evidence="10" type="ORF">PSTG_07693</name>
</gene>
<feature type="compositionally biased region" description="Polar residues" evidence="8">
    <location>
        <begin position="108"/>
        <end position="126"/>
    </location>
</feature>
<reference evidence="11" key="1">
    <citation type="submission" date="2014-03" db="EMBL/GenBank/DDBJ databases">
        <title>The Genome Sequence of Puccinia striiformis f. sp. tritici PST-78.</title>
        <authorList>
            <consortium name="The Broad Institute Genome Sequencing Platform"/>
            <person name="Cuomo C."/>
            <person name="Hulbert S."/>
            <person name="Chen X."/>
            <person name="Walker B."/>
            <person name="Young S.K."/>
            <person name="Zeng Q."/>
            <person name="Gargeya S."/>
            <person name="Fitzgerald M."/>
            <person name="Haas B."/>
            <person name="Abouelleil A."/>
            <person name="Alvarado L."/>
            <person name="Arachchi H.M."/>
            <person name="Berlin A.M."/>
            <person name="Chapman S.B."/>
            <person name="Goldberg J."/>
            <person name="Griggs A."/>
            <person name="Gujja S."/>
            <person name="Hansen M."/>
            <person name="Howarth C."/>
            <person name="Imamovic A."/>
            <person name="Larimer J."/>
            <person name="McCowan C."/>
            <person name="Montmayeur A."/>
            <person name="Murphy C."/>
            <person name="Neiman D."/>
            <person name="Pearson M."/>
            <person name="Priest M."/>
            <person name="Roberts A."/>
            <person name="Saif S."/>
            <person name="Shea T."/>
            <person name="Sisk P."/>
            <person name="Sykes S."/>
            <person name="Wortman J."/>
            <person name="Nusbaum C."/>
            <person name="Birren B."/>
        </authorList>
    </citation>
    <scope>NUCLEOTIDE SEQUENCE [LARGE SCALE GENOMIC DNA]</scope>
    <source>
        <strain evidence="11">race PST-78</strain>
    </source>
</reference>
<dbReference type="InterPro" id="IPR056751">
    <property type="entry name" value="PAS_13"/>
</dbReference>
<sequence length="529" mass="60365">MTSTHQSGLSQQQPQPKQNKKHQPGGVNKRRKVAKACLFCKRSHMTCDDSRPCQRCIKREIGHLCCDEPPSAEQRNSLLLTQPTQPQPQPQPPAQHYHHQHHQPVGPAQQSLAFDPSSAQQSTSQFEGDYRGEESLIDLSEFLNNYPGLFNDNQPTNHQQQQQTTINYDQILSSSSASSESNNDPSLAFLNRLETTTTHQQQQQSTNNTLDLHLDFNPQQQHHHHHQNQTQDRLAQIIRASDLHPFDYSKSERDMNSWIDNKISEPNKTKIQTLWNDSKNLFISTTNQQNQEDQIESEYEFQRNLLTCIPILETLPIPGCIWRRSGEIYKTNSQFNSLIGIHSFPSFDLFSTTTTTQSNSNNNPHNHSFVNVHRLWDIDSSLNFLEKFNRIALDDGQKAVLTSCVLYKFHEKEVKQEEEGEEGEGEPVTSSQVMKRKANEEVDDSSTPSSPQPGPTNPSNYTPKAHHQETESALSIDETSLYKNYTFVDPIHKAKVWEPIHSVNCTFSFTVRRDSFGLPCLIIGNFLPS</sequence>
<keyword evidence="7" id="KW-0539">Nucleus</keyword>
<evidence type="ECO:0000313" key="10">
    <source>
        <dbReference type="EMBL" id="KNE99040.1"/>
    </source>
</evidence>
<feature type="compositionally biased region" description="Polar residues" evidence="8">
    <location>
        <begin position="1"/>
        <end position="10"/>
    </location>
</feature>
<dbReference type="Pfam" id="PF24990">
    <property type="entry name" value="PAS_13"/>
    <property type="match status" value="1"/>
</dbReference>
<keyword evidence="11" id="KW-1185">Reference proteome</keyword>
<dbReference type="FunFam" id="4.10.240.10:FF:000002">
    <property type="entry name" value="Zn cluster transcription factor Rds2"/>
    <property type="match status" value="1"/>
</dbReference>
<evidence type="ECO:0000256" key="4">
    <source>
        <dbReference type="ARBA" id="ARBA00023015"/>
    </source>
</evidence>
<dbReference type="InterPro" id="IPR053045">
    <property type="entry name" value="Zinc_cluster_trans_reg"/>
</dbReference>
<dbReference type="SMART" id="SM00066">
    <property type="entry name" value="GAL4"/>
    <property type="match status" value="1"/>
</dbReference>
<accession>A0A0L0VID2</accession>
<feature type="compositionally biased region" description="Basic residues" evidence="8">
    <location>
        <begin position="18"/>
        <end position="30"/>
    </location>
</feature>